<keyword evidence="3" id="KW-0325">Glycoprotein</keyword>
<keyword evidence="2" id="KW-0677">Repeat</keyword>
<dbReference type="SUPFAM" id="SSF82171">
    <property type="entry name" value="DPP6 N-terminal domain-like"/>
    <property type="match status" value="1"/>
</dbReference>
<dbReference type="Gene3D" id="2.130.10.130">
    <property type="entry name" value="Integrin alpha, N-terminal"/>
    <property type="match status" value="2"/>
</dbReference>
<name>A0ABD3SCT6_9STRA</name>
<evidence type="ECO:0000313" key="7">
    <source>
        <dbReference type="Proteomes" id="UP001530377"/>
    </source>
</evidence>
<dbReference type="Proteomes" id="UP001530377">
    <property type="component" value="Unassembled WGS sequence"/>
</dbReference>
<evidence type="ECO:0000256" key="3">
    <source>
        <dbReference type="ARBA" id="ARBA00023180"/>
    </source>
</evidence>
<keyword evidence="5" id="KW-1133">Transmembrane helix</keyword>
<comment type="caution">
    <text evidence="6">The sequence shown here is derived from an EMBL/GenBank/DDBJ whole genome shotgun (WGS) entry which is preliminary data.</text>
</comment>
<dbReference type="InterPro" id="IPR028994">
    <property type="entry name" value="Integrin_alpha_N"/>
</dbReference>
<organism evidence="6 7">
    <name type="scientific">Cyclostephanos tholiformis</name>
    <dbReference type="NCBI Taxonomy" id="382380"/>
    <lineage>
        <taxon>Eukaryota</taxon>
        <taxon>Sar</taxon>
        <taxon>Stramenopiles</taxon>
        <taxon>Ochrophyta</taxon>
        <taxon>Bacillariophyta</taxon>
        <taxon>Coscinodiscophyceae</taxon>
        <taxon>Thalassiosirophycidae</taxon>
        <taxon>Stephanodiscales</taxon>
        <taxon>Stephanodiscaceae</taxon>
        <taxon>Cyclostephanos</taxon>
    </lineage>
</organism>
<evidence type="ECO:0000256" key="4">
    <source>
        <dbReference type="SAM" id="MobiDB-lite"/>
    </source>
</evidence>
<dbReference type="InterPro" id="IPR013519">
    <property type="entry name" value="Int_alpha_beta-p"/>
</dbReference>
<dbReference type="AlphaFoldDB" id="A0ABD3SCT6"/>
<dbReference type="Pfam" id="PF14312">
    <property type="entry name" value="FG-GAP_2"/>
    <property type="match status" value="1"/>
</dbReference>
<keyword evidence="5" id="KW-0812">Transmembrane</keyword>
<sequence>MATRMGSGVGATMVPIATATLHVGNMSRSWEVAPMTTIHAPAPAPNIATTRNLDEEVGGREEGGDAGESGTSVALLVWLVRRMKYGIIGLAVSLLVAAVGAIIAMEAVDDPVVITTTSSTAIASDIIDAGTIATITLANTAGASTTSTSGAAASTATLTEATNASTSTTSATTTTSRTTTTTSTTASTTRSTTTTPFIDTSSAWKQRGSPIVGDAIDAWFGTSVTLSSDASALAIGAPYHNEYTGYVGYVEIYRVDDDGGGYSVQIGQTLNGDATDDNFGWSVDMTPDGTTVICGSPGDWNSDDRPGYVRAYSLEGDIDLGTDNWKQIGQDIVGEANGDNFGTSVSISEDGETIAIGARNNDGSNGANSGHVRMYRLLDNGTTWVKIGQDIDGTAAYDNMGSSVSLSADGSTVAIGAFGHFSNGNYESGQVNVYRIDEGGSSWERLGKSIDGDNDDDYFGQSVSLTPDGNTLAIGTLAGGYVKVFSLSSGDDDYAADTWNQFGQVVVGGVYTFGYSVSLSDDGRTLAVGAYFEGIVKIYRMSDAETKWIQMGDDIDGAAAGDNSGLSVSLSADGTKVAIGSPYNNDNGFNSGHVRVFAWD</sequence>
<keyword evidence="5" id="KW-0472">Membrane</keyword>
<proteinExistence type="predicted"/>
<dbReference type="PANTHER" id="PTHR36220">
    <property type="entry name" value="UNNAMED PRODUCT"/>
    <property type="match status" value="1"/>
</dbReference>
<evidence type="ECO:0000313" key="6">
    <source>
        <dbReference type="EMBL" id="KAL3822142.1"/>
    </source>
</evidence>
<feature type="transmembrane region" description="Helical" evidence="5">
    <location>
        <begin position="85"/>
        <end position="105"/>
    </location>
</feature>
<protein>
    <submittedName>
        <fullName evidence="6">Uncharacterized protein</fullName>
    </submittedName>
</protein>
<feature type="compositionally biased region" description="Low complexity" evidence="4">
    <location>
        <begin position="158"/>
        <end position="195"/>
    </location>
</feature>
<gene>
    <name evidence="6" type="ORF">ACHAXA_011687</name>
</gene>
<feature type="region of interest" description="Disordered" evidence="4">
    <location>
        <begin position="158"/>
        <end position="196"/>
    </location>
</feature>
<accession>A0ABD3SCT6</accession>
<dbReference type="InterPro" id="IPR013517">
    <property type="entry name" value="FG-GAP"/>
</dbReference>
<evidence type="ECO:0000256" key="1">
    <source>
        <dbReference type="ARBA" id="ARBA00022729"/>
    </source>
</evidence>
<keyword evidence="1" id="KW-0732">Signal</keyword>
<dbReference type="PANTHER" id="PTHR36220:SF1">
    <property type="entry name" value="GAMMA TUBULIN COMPLEX COMPONENT C-TERMINAL DOMAIN-CONTAINING PROTEIN"/>
    <property type="match status" value="1"/>
</dbReference>
<evidence type="ECO:0000256" key="5">
    <source>
        <dbReference type="SAM" id="Phobius"/>
    </source>
</evidence>
<dbReference type="EMBL" id="JALLPB020000073">
    <property type="protein sequence ID" value="KAL3822142.1"/>
    <property type="molecule type" value="Genomic_DNA"/>
</dbReference>
<reference evidence="6 7" key="1">
    <citation type="submission" date="2024-10" db="EMBL/GenBank/DDBJ databases">
        <title>Updated reference genomes for cyclostephanoid diatoms.</title>
        <authorList>
            <person name="Roberts W.R."/>
            <person name="Alverson A.J."/>
        </authorList>
    </citation>
    <scope>NUCLEOTIDE SEQUENCE [LARGE SCALE GENOMIC DNA]</scope>
    <source>
        <strain evidence="6 7">AJA228-03</strain>
    </source>
</reference>
<dbReference type="SMART" id="SM00191">
    <property type="entry name" value="Int_alpha"/>
    <property type="match status" value="5"/>
</dbReference>
<keyword evidence="7" id="KW-1185">Reference proteome</keyword>
<evidence type="ECO:0000256" key="2">
    <source>
        <dbReference type="ARBA" id="ARBA00022737"/>
    </source>
</evidence>